<evidence type="ECO:0000256" key="7">
    <source>
        <dbReference type="RuleBase" id="RU000562"/>
    </source>
</evidence>
<keyword evidence="3 7" id="KW-0694">RNA-binding</keyword>
<dbReference type="InterPro" id="IPR028909">
    <property type="entry name" value="bL21-like"/>
</dbReference>
<gene>
    <name evidence="8" type="ORF">P689_122273</name>
</gene>
<evidence type="ECO:0000256" key="2">
    <source>
        <dbReference type="ARBA" id="ARBA00022730"/>
    </source>
</evidence>
<dbReference type="Proteomes" id="UP000054529">
    <property type="component" value="Unassembled WGS sequence"/>
</dbReference>
<evidence type="ECO:0000256" key="1">
    <source>
        <dbReference type="ARBA" id="ARBA00008563"/>
    </source>
</evidence>
<reference evidence="8 9" key="1">
    <citation type="journal article" date="2014" name="G3 (Bethesda)">
        <title>Genome sequence of Candidatus Riesia pediculischaeffi, endosymbiont of chimpanzee lice, and genomic comparison of recently acquired endosymbionts from human and chimpanzee lice.</title>
        <authorList>
            <person name="Boyd B.M."/>
            <person name="Allen J.M."/>
            <person name="de Crecy-Lagard V."/>
            <person name="Reed D.L."/>
        </authorList>
    </citation>
    <scope>NUCLEOTIDE SEQUENCE [LARGE SCALE GENOMIC DNA]</scope>
    <source>
        <strain evidence="8 9">PTSU</strain>
    </source>
</reference>
<dbReference type="GO" id="GO:0005737">
    <property type="term" value="C:cytoplasm"/>
    <property type="evidence" value="ECO:0007669"/>
    <property type="project" value="UniProtKB-ARBA"/>
</dbReference>
<dbReference type="InterPro" id="IPR018258">
    <property type="entry name" value="Ribosomal_bL21_CS"/>
</dbReference>
<dbReference type="Pfam" id="PF00829">
    <property type="entry name" value="Ribosomal_L21p"/>
    <property type="match status" value="1"/>
</dbReference>
<keyword evidence="5 7" id="KW-0687">Ribonucleoprotein</keyword>
<dbReference type="GO" id="GO:0006412">
    <property type="term" value="P:translation"/>
    <property type="evidence" value="ECO:0007669"/>
    <property type="project" value="InterPro"/>
</dbReference>
<dbReference type="NCBIfam" id="TIGR00061">
    <property type="entry name" value="L21"/>
    <property type="match status" value="1"/>
</dbReference>
<dbReference type="PROSITE" id="PS01169">
    <property type="entry name" value="RIBOSOMAL_L21"/>
    <property type="match status" value="1"/>
</dbReference>
<dbReference type="PATRIC" id="fig|1401651.3.peg.538"/>
<dbReference type="GO" id="GO:0003735">
    <property type="term" value="F:structural constituent of ribosome"/>
    <property type="evidence" value="ECO:0007669"/>
    <property type="project" value="InterPro"/>
</dbReference>
<dbReference type="HOGENOM" id="CLU_2231710_0_0_6"/>
<comment type="similarity">
    <text evidence="1 7">Belongs to the bacterial ribosomal protein bL21 family.</text>
</comment>
<dbReference type="GO" id="GO:0005840">
    <property type="term" value="C:ribosome"/>
    <property type="evidence" value="ECO:0007669"/>
    <property type="project" value="UniProtKB-KW"/>
</dbReference>
<accession>A0A0C1S980</accession>
<evidence type="ECO:0000313" key="9">
    <source>
        <dbReference type="Proteomes" id="UP000054529"/>
    </source>
</evidence>
<evidence type="ECO:0000256" key="4">
    <source>
        <dbReference type="ARBA" id="ARBA00022980"/>
    </source>
</evidence>
<sequence length="105" mass="12812">MNVKINSLIEINQILAIYDDRRFFKIGDPFIPHTKIVVKVISHSQEKKIQIIKFRRRKHSRKKQGHRQKFTMIKVKKLFQQKDKKWRTKEQAVLQEMEEILNQKD</sequence>
<organism evidence="8 9">
    <name type="scientific">Candidatus Riesia pediculischaeffi PTSU</name>
    <dbReference type="NCBI Taxonomy" id="1401651"/>
    <lineage>
        <taxon>Bacteria</taxon>
        <taxon>Pseudomonadati</taxon>
        <taxon>Pseudomonadota</taxon>
        <taxon>Gammaproteobacteria</taxon>
        <taxon>Enterobacterales</taxon>
        <taxon>Enterobacteriaceae</taxon>
        <taxon>Candidatus Riesia</taxon>
    </lineage>
</organism>
<evidence type="ECO:0000256" key="6">
    <source>
        <dbReference type="ARBA" id="ARBA00035483"/>
    </source>
</evidence>
<evidence type="ECO:0000256" key="5">
    <source>
        <dbReference type="ARBA" id="ARBA00023274"/>
    </source>
</evidence>
<dbReference type="GO" id="GO:0019843">
    <property type="term" value="F:rRNA binding"/>
    <property type="evidence" value="ECO:0007669"/>
    <property type="project" value="UniProtKB-KW"/>
</dbReference>
<dbReference type="GO" id="GO:1990904">
    <property type="term" value="C:ribonucleoprotein complex"/>
    <property type="evidence" value="ECO:0007669"/>
    <property type="project" value="UniProtKB-KW"/>
</dbReference>
<dbReference type="PANTHER" id="PTHR21349">
    <property type="entry name" value="50S RIBOSOMAL PROTEIN L21"/>
    <property type="match status" value="1"/>
</dbReference>
<dbReference type="InterPro" id="IPR001787">
    <property type="entry name" value="Ribosomal_bL21"/>
</dbReference>
<dbReference type="SUPFAM" id="SSF141091">
    <property type="entry name" value="L21p-like"/>
    <property type="match status" value="1"/>
</dbReference>
<comment type="function">
    <text evidence="7">This protein binds to 23S rRNA in the presence of protein L20.</text>
</comment>
<keyword evidence="4 7" id="KW-0689">Ribosomal protein</keyword>
<dbReference type="InterPro" id="IPR036164">
    <property type="entry name" value="bL21-like_sf"/>
</dbReference>
<evidence type="ECO:0000313" key="8">
    <source>
        <dbReference type="EMBL" id="KIE63791.1"/>
    </source>
</evidence>
<evidence type="ECO:0000256" key="3">
    <source>
        <dbReference type="ARBA" id="ARBA00022884"/>
    </source>
</evidence>
<comment type="caution">
    <text evidence="8">The sequence shown here is derived from an EMBL/GenBank/DDBJ whole genome shotgun (WGS) entry which is preliminary data.</text>
</comment>
<proteinExistence type="inferred from homology"/>
<dbReference type="PANTHER" id="PTHR21349:SF0">
    <property type="entry name" value="LARGE RIBOSOMAL SUBUNIT PROTEIN BL21M"/>
    <property type="match status" value="1"/>
</dbReference>
<dbReference type="EMBL" id="AWXV01000004">
    <property type="protein sequence ID" value="KIE63791.1"/>
    <property type="molecule type" value="Genomic_DNA"/>
</dbReference>
<protein>
    <recommendedName>
        <fullName evidence="6 7">50S ribosomal protein L21</fullName>
    </recommendedName>
</protein>
<name>A0A0C1S980_9ENTR</name>
<keyword evidence="2 7" id="KW-0699">rRNA-binding</keyword>
<dbReference type="AlphaFoldDB" id="A0A0C1S980"/>